<feature type="transmembrane region" description="Helical" evidence="2">
    <location>
        <begin position="12"/>
        <end position="36"/>
    </location>
</feature>
<keyword evidence="2" id="KW-0812">Transmembrane</keyword>
<keyword evidence="2" id="KW-1133">Transmembrane helix</keyword>
<dbReference type="EMBL" id="KN663793">
    <property type="protein sequence ID" value="KHN11369.1"/>
    <property type="molecule type" value="Genomic_DNA"/>
</dbReference>
<organism evidence="3">
    <name type="scientific">Glycine soja</name>
    <name type="common">Wild soybean</name>
    <dbReference type="NCBI Taxonomy" id="3848"/>
    <lineage>
        <taxon>Eukaryota</taxon>
        <taxon>Viridiplantae</taxon>
        <taxon>Streptophyta</taxon>
        <taxon>Embryophyta</taxon>
        <taxon>Tracheophyta</taxon>
        <taxon>Spermatophyta</taxon>
        <taxon>Magnoliopsida</taxon>
        <taxon>eudicotyledons</taxon>
        <taxon>Gunneridae</taxon>
        <taxon>Pentapetalae</taxon>
        <taxon>rosids</taxon>
        <taxon>fabids</taxon>
        <taxon>Fabales</taxon>
        <taxon>Fabaceae</taxon>
        <taxon>Papilionoideae</taxon>
        <taxon>50 kb inversion clade</taxon>
        <taxon>NPAAA clade</taxon>
        <taxon>indigoferoid/millettioid clade</taxon>
        <taxon>Phaseoleae</taxon>
        <taxon>Glycine</taxon>
        <taxon>Glycine subgen. Soja</taxon>
    </lineage>
</organism>
<evidence type="ECO:0000256" key="1">
    <source>
        <dbReference type="SAM" id="MobiDB-lite"/>
    </source>
</evidence>
<reference evidence="3" key="1">
    <citation type="submission" date="2014-07" db="EMBL/GenBank/DDBJ databases">
        <title>Identification of a novel salt tolerance gene in wild soybean by whole-genome sequencing.</title>
        <authorList>
            <person name="Lam H.-M."/>
            <person name="Qi X."/>
            <person name="Li M.-W."/>
            <person name="Liu X."/>
            <person name="Xie M."/>
            <person name="Ni M."/>
            <person name="Xu X."/>
        </authorList>
    </citation>
    <scope>NUCLEOTIDE SEQUENCE [LARGE SCALE GENOMIC DNA]</scope>
    <source>
        <tissue evidence="3">Root</tissue>
    </source>
</reference>
<dbReference type="Proteomes" id="UP000053555">
    <property type="component" value="Unassembled WGS sequence"/>
</dbReference>
<feature type="region of interest" description="Disordered" evidence="1">
    <location>
        <begin position="47"/>
        <end position="71"/>
    </location>
</feature>
<accession>A0A0B2PUL7</accession>
<dbReference type="AlphaFoldDB" id="A0A0B2PUL7"/>
<evidence type="ECO:0000256" key="2">
    <source>
        <dbReference type="SAM" id="Phobius"/>
    </source>
</evidence>
<sequence length="121" mass="12584">MSKDKVSGDPRRAVCTGITIFLLLAGVTLLVLWLVYRPHKPRFTEPGHNAAGSAATPVPGEAQLGFGVPGDRRHAAPGVGGGFERVGDGRGLWGGGSEADISGQSAVEGWGHQNCALWALR</sequence>
<protein>
    <submittedName>
        <fullName evidence="3">Uncharacterized protein</fullName>
    </submittedName>
</protein>
<keyword evidence="2" id="KW-0472">Membrane</keyword>
<name>A0A0B2PUL7_GLYSO</name>
<gene>
    <name evidence="3" type="ORF">glysoja_036066</name>
</gene>
<evidence type="ECO:0000313" key="3">
    <source>
        <dbReference type="EMBL" id="KHN11369.1"/>
    </source>
</evidence>
<proteinExistence type="predicted"/>